<organism evidence="15 16">
    <name type="scientific">Strongyloides stercoralis</name>
    <name type="common">Threadworm</name>
    <dbReference type="NCBI Taxonomy" id="6248"/>
    <lineage>
        <taxon>Eukaryota</taxon>
        <taxon>Metazoa</taxon>
        <taxon>Ecdysozoa</taxon>
        <taxon>Nematoda</taxon>
        <taxon>Chromadorea</taxon>
        <taxon>Rhabditida</taxon>
        <taxon>Tylenchina</taxon>
        <taxon>Panagrolaimomorpha</taxon>
        <taxon>Strongyloidoidea</taxon>
        <taxon>Strongyloididae</taxon>
        <taxon>Strongyloides</taxon>
    </lineage>
</organism>
<evidence type="ECO:0000256" key="1">
    <source>
        <dbReference type="ARBA" id="ARBA00012493"/>
    </source>
</evidence>
<evidence type="ECO:0000256" key="3">
    <source>
        <dbReference type="ARBA" id="ARBA00022695"/>
    </source>
</evidence>
<keyword evidence="10" id="KW-0695">RNA-directed DNA polymerase</keyword>
<keyword evidence="3" id="KW-0548">Nucleotidyltransferase</keyword>
<keyword evidence="2" id="KW-0808">Transferase</keyword>
<evidence type="ECO:0000256" key="4">
    <source>
        <dbReference type="ARBA" id="ARBA00022722"/>
    </source>
</evidence>
<dbReference type="SUPFAM" id="SSF56672">
    <property type="entry name" value="DNA/RNA polymerases"/>
    <property type="match status" value="1"/>
</dbReference>
<dbReference type="Gene3D" id="3.30.420.10">
    <property type="entry name" value="Ribonuclease H-like superfamily/Ribonuclease H"/>
    <property type="match status" value="1"/>
</dbReference>
<dbReference type="PANTHER" id="PTHR37984">
    <property type="entry name" value="PROTEIN CBG26694"/>
    <property type="match status" value="1"/>
</dbReference>
<dbReference type="AlphaFoldDB" id="A0AAF5DJ62"/>
<evidence type="ECO:0000256" key="12">
    <source>
        <dbReference type="SAM" id="MobiDB-lite"/>
    </source>
</evidence>
<feature type="region of interest" description="Disordered" evidence="12">
    <location>
        <begin position="821"/>
        <end position="876"/>
    </location>
</feature>
<evidence type="ECO:0000259" key="14">
    <source>
        <dbReference type="PROSITE" id="PS50994"/>
    </source>
</evidence>
<evidence type="ECO:0000256" key="11">
    <source>
        <dbReference type="ARBA" id="ARBA00023268"/>
    </source>
</evidence>
<keyword evidence="5" id="KW-0255">Endonuclease</keyword>
<evidence type="ECO:0000256" key="5">
    <source>
        <dbReference type="ARBA" id="ARBA00022759"/>
    </source>
</evidence>
<proteinExistence type="predicted"/>
<keyword evidence="6" id="KW-0378">Hydrolase</keyword>
<evidence type="ECO:0000256" key="2">
    <source>
        <dbReference type="ARBA" id="ARBA00022679"/>
    </source>
</evidence>
<feature type="compositionally biased region" description="Basic residues" evidence="12">
    <location>
        <begin position="847"/>
        <end position="863"/>
    </location>
</feature>
<evidence type="ECO:0000256" key="10">
    <source>
        <dbReference type="ARBA" id="ARBA00022918"/>
    </source>
</evidence>
<feature type="compositionally biased region" description="Acidic residues" evidence="12">
    <location>
        <begin position="821"/>
        <end position="838"/>
    </location>
</feature>
<dbReference type="GO" id="GO:0015074">
    <property type="term" value="P:DNA integration"/>
    <property type="evidence" value="ECO:0007669"/>
    <property type="project" value="UniProtKB-KW"/>
</dbReference>
<evidence type="ECO:0000256" key="7">
    <source>
        <dbReference type="ARBA" id="ARBA00022842"/>
    </source>
</evidence>
<dbReference type="Pfam" id="PF00078">
    <property type="entry name" value="RVT_1"/>
    <property type="match status" value="1"/>
</dbReference>
<dbReference type="InterPro" id="IPR050951">
    <property type="entry name" value="Retrovirus_Pol_polyprotein"/>
</dbReference>
<keyword evidence="4" id="KW-0540">Nuclease</keyword>
<dbReference type="CDD" id="cd09274">
    <property type="entry name" value="RNase_HI_RT_Ty3"/>
    <property type="match status" value="1"/>
</dbReference>
<dbReference type="SUPFAM" id="SSF50630">
    <property type="entry name" value="Acid proteases"/>
    <property type="match status" value="1"/>
</dbReference>
<dbReference type="Proteomes" id="UP000035681">
    <property type="component" value="Unplaced"/>
</dbReference>
<keyword evidence="15" id="KW-1185">Reference proteome</keyword>
<dbReference type="GO" id="GO:0003964">
    <property type="term" value="F:RNA-directed DNA polymerase activity"/>
    <property type="evidence" value="ECO:0007669"/>
    <property type="project" value="UniProtKB-KW"/>
</dbReference>
<dbReference type="PROSITE" id="PS00141">
    <property type="entry name" value="ASP_PROTEASE"/>
    <property type="match status" value="1"/>
</dbReference>
<dbReference type="CDD" id="cd01647">
    <property type="entry name" value="RT_LTR"/>
    <property type="match status" value="1"/>
</dbReference>
<dbReference type="InterPro" id="IPR001584">
    <property type="entry name" value="Integrase_cat-core"/>
</dbReference>
<dbReference type="SUPFAM" id="SSF53098">
    <property type="entry name" value="Ribonuclease H-like"/>
    <property type="match status" value="1"/>
</dbReference>
<dbReference type="InterPro" id="IPR000477">
    <property type="entry name" value="RT_dom"/>
</dbReference>
<keyword evidence="9" id="KW-0229">DNA integration</keyword>
<dbReference type="InterPro" id="IPR021109">
    <property type="entry name" value="Peptidase_aspartic_dom_sf"/>
</dbReference>
<dbReference type="InterPro" id="IPR041588">
    <property type="entry name" value="Integrase_H2C2"/>
</dbReference>
<dbReference type="Gene3D" id="1.10.340.70">
    <property type="match status" value="1"/>
</dbReference>
<dbReference type="InterPro" id="IPR043502">
    <property type="entry name" value="DNA/RNA_pol_sf"/>
</dbReference>
<keyword evidence="11" id="KW-0511">Multifunctional enzyme</keyword>
<dbReference type="EC" id="2.7.7.49" evidence="1"/>
<dbReference type="Pfam" id="PF17919">
    <property type="entry name" value="RT_RNaseH_2"/>
    <property type="match status" value="1"/>
</dbReference>
<reference evidence="16" key="1">
    <citation type="submission" date="2024-02" db="UniProtKB">
        <authorList>
            <consortium name="WormBaseParasite"/>
        </authorList>
    </citation>
    <scope>IDENTIFICATION</scope>
</reference>
<dbReference type="GO" id="GO:0006508">
    <property type="term" value="P:proteolysis"/>
    <property type="evidence" value="ECO:0007669"/>
    <property type="project" value="InterPro"/>
</dbReference>
<dbReference type="Gene3D" id="3.10.10.10">
    <property type="entry name" value="HIV Type 1 Reverse Transcriptase, subunit A, domain 1"/>
    <property type="match status" value="1"/>
</dbReference>
<dbReference type="InterPro" id="IPR043128">
    <property type="entry name" value="Rev_trsase/Diguanyl_cyclase"/>
</dbReference>
<sequence>ILAIHMTRMTDSNLCGGSNLPLSDQFAAIVQNAVREATNENVVVSDNVDPTNVRVEEDHVRNSCEGRSNGYSDNTLDCQCHQNRSMMCRTNNYNLNVRIDDFDPKEKFTLFLRRFESTILLNGIPNHLKLPMLNLHLKGRVSDDVQKQFGMSGDYVAVVEYLKRNYNGEENCLANVLPPGIIRSLIKHGRPQDEPFDHTILVTKDYWDDINEENALKRKNDKDDKVTKFQGNCNFCKKKGHKERECRLKKRRDMSNKELNNVSKIRLHGTSLNNQSEVNNGKFIKMLVDTGSEITILPLKFKNSCKIDKNKVKQLKTLNENGVIESYETKEELTFNDVDKSHSEVQKIKEEFNDIFAKDEFDLGSGKVVCQDIKLKNNAVFPKPTSILVQEVDKPILKEYLDKLEASGVIIRKPSPYAMPIIVLNKSDGRRRIIEDMRSINAIVKPIYYFPSLINRAILKMRSCSYFTKLDCNNAYFQIGVPENSQQYLAVKTPYGVYKFKRMVQGFINSASKYQRLGEELLQGLEEYCTNYLDDFVVHTAGTLQFHINKVKEVLMRIRNADFRISFNKCNFFGKSIKYLGFKIDVNGSIPHESNIKSLMNRPFPESKKALKSLLASANYYRNYIKNFSEKTYKLDDLLKKKYRKLVWNDEAKESYHKLIKAMSNPEFCHHPKLEEDFILTIDSSDHSIGGVLSQIRNGKEVPISFYSKRLSPTKRKRCSTYRESRIHIRTDHLPLIGIFKKSDDSKYLELTNDLAGYDFQVHYLKGSSNVIADDLSRESYKANDLNFSGDEDDSDKEANEIKCINVNDLLNRISLEDYDTSDTESLEEIENINDESEVNVSEVKRPRGRPKKKPSGRPKGSKKKNDISKIPEADESEENTRLLMKLLGNENGNLNVDFKENQRNDTEIQESLESGIYDKKKVVVVNDIVHVETKQPQEGQELKRIIPKGLFGKVLCLAHDKRGHFSKEKVKHLISKVGYMKSLDSVVGDYISRCHTCMRRNSPNIRHPKMNQVDMYTMPFQNLSADVLGPIIPTSSSGNKFLLVFIDCFTRYTIIIPCSSYSFDEIFQKVMDNITWKFGNLLSVKTDNGKNFKNEKLAELFKLIGIKHEFTSAYHSRGNSICERALKWIQCCLAKLSKSKREKWDIYTQAVAYYYNTTVCTSHGFTPFYLNFLRDPNTGMETIMDITENYKVDKYSEISELIDVAKETYELVKENIDKNLKKERKIKRSPDLSCGSKLRLDWNGPFKVVDVNENKITVAIKGRKKRIVH</sequence>
<dbReference type="GO" id="GO:0003723">
    <property type="term" value="F:RNA binding"/>
    <property type="evidence" value="ECO:0007669"/>
    <property type="project" value="UniProtKB-KW"/>
</dbReference>
<dbReference type="Pfam" id="PF17921">
    <property type="entry name" value="Integrase_H2C2"/>
    <property type="match status" value="1"/>
</dbReference>
<dbReference type="InterPro" id="IPR012337">
    <property type="entry name" value="RNaseH-like_sf"/>
</dbReference>
<dbReference type="GO" id="GO:0004190">
    <property type="term" value="F:aspartic-type endopeptidase activity"/>
    <property type="evidence" value="ECO:0007669"/>
    <property type="project" value="InterPro"/>
</dbReference>
<feature type="compositionally biased region" description="Basic and acidic residues" evidence="12">
    <location>
        <begin position="864"/>
        <end position="873"/>
    </location>
</feature>
<dbReference type="InterPro" id="IPR036397">
    <property type="entry name" value="RNaseH_sf"/>
</dbReference>
<evidence type="ECO:0000256" key="9">
    <source>
        <dbReference type="ARBA" id="ARBA00022908"/>
    </source>
</evidence>
<evidence type="ECO:0000256" key="8">
    <source>
        <dbReference type="ARBA" id="ARBA00022884"/>
    </source>
</evidence>
<protein>
    <recommendedName>
        <fullName evidence="1">RNA-directed DNA polymerase</fullName>
        <ecNumber evidence="1">2.7.7.49</ecNumber>
    </recommendedName>
</protein>
<evidence type="ECO:0000259" key="13">
    <source>
        <dbReference type="PROSITE" id="PS50878"/>
    </source>
</evidence>
<evidence type="ECO:0000256" key="6">
    <source>
        <dbReference type="ARBA" id="ARBA00022801"/>
    </source>
</evidence>
<dbReference type="Gene3D" id="3.10.20.370">
    <property type="match status" value="1"/>
</dbReference>
<dbReference type="GO" id="GO:0042575">
    <property type="term" value="C:DNA polymerase complex"/>
    <property type="evidence" value="ECO:0007669"/>
    <property type="project" value="UniProtKB-ARBA"/>
</dbReference>
<accession>A0AAF5DJ62</accession>
<keyword evidence="7" id="KW-0460">Magnesium</keyword>
<evidence type="ECO:0000313" key="16">
    <source>
        <dbReference type="WBParaSite" id="TCONS_00013996.p1"/>
    </source>
</evidence>
<name>A0AAF5DJ62_STRER</name>
<dbReference type="PROSITE" id="PS50994">
    <property type="entry name" value="INTEGRASE"/>
    <property type="match status" value="1"/>
</dbReference>
<keyword evidence="8" id="KW-0694">RNA-binding</keyword>
<feature type="domain" description="Integrase catalytic" evidence="14">
    <location>
        <begin position="1016"/>
        <end position="1176"/>
    </location>
</feature>
<dbReference type="PANTHER" id="PTHR37984:SF5">
    <property type="entry name" value="PROTEIN NYNRIN-LIKE"/>
    <property type="match status" value="1"/>
</dbReference>
<dbReference type="InterPro" id="IPR001969">
    <property type="entry name" value="Aspartic_peptidase_AS"/>
</dbReference>
<dbReference type="Pfam" id="PF00665">
    <property type="entry name" value="rve"/>
    <property type="match status" value="1"/>
</dbReference>
<dbReference type="PROSITE" id="PS50878">
    <property type="entry name" value="RT_POL"/>
    <property type="match status" value="1"/>
</dbReference>
<dbReference type="GO" id="GO:0004519">
    <property type="term" value="F:endonuclease activity"/>
    <property type="evidence" value="ECO:0007669"/>
    <property type="project" value="UniProtKB-KW"/>
</dbReference>
<dbReference type="Gene3D" id="3.30.70.270">
    <property type="match status" value="2"/>
</dbReference>
<dbReference type="InterPro" id="IPR041577">
    <property type="entry name" value="RT_RNaseH_2"/>
</dbReference>
<evidence type="ECO:0000313" key="15">
    <source>
        <dbReference type="Proteomes" id="UP000035681"/>
    </source>
</evidence>
<dbReference type="WBParaSite" id="TCONS_00013996.p1">
    <property type="protein sequence ID" value="TCONS_00013996.p1"/>
    <property type="gene ID" value="XLOC_009119"/>
</dbReference>
<feature type="domain" description="Reverse transcriptase" evidence="13">
    <location>
        <begin position="405"/>
        <end position="584"/>
    </location>
</feature>